<dbReference type="Proteomes" id="UP000593601">
    <property type="component" value="Chromosome"/>
</dbReference>
<reference evidence="3 4" key="1">
    <citation type="submission" date="2020-10" db="EMBL/GenBank/DDBJ databases">
        <title>Blautia liquoris sp.nov., isolated from the mud in a fermentation cellar used for the production of Chinese strong-flavoured liquor.</title>
        <authorList>
            <person name="Lu L."/>
        </authorList>
    </citation>
    <scope>NUCLEOTIDE SEQUENCE [LARGE SCALE GENOMIC DNA]</scope>
    <source>
        <strain evidence="3 4">LZLJ-3</strain>
    </source>
</reference>
<gene>
    <name evidence="3" type="ORF">INP51_13235</name>
</gene>
<dbReference type="PANTHER" id="PTHR46609:SF6">
    <property type="entry name" value="EXONUCLEASE, PHAGE-TYPE_RECB, C-TERMINAL DOMAIN-CONTAINING PROTEIN-RELATED"/>
    <property type="match status" value="1"/>
</dbReference>
<keyword evidence="4" id="KW-1185">Reference proteome</keyword>
<dbReference type="AlphaFoldDB" id="A0A7M2RFL9"/>
<dbReference type="InterPro" id="IPR051703">
    <property type="entry name" value="NF-kappa-B_Signaling_Reg"/>
</dbReference>
<keyword evidence="1" id="KW-0378">Hydrolase</keyword>
<dbReference type="InterPro" id="IPR017482">
    <property type="entry name" value="Lambda-type_endonuclease"/>
</dbReference>
<evidence type="ECO:0000256" key="1">
    <source>
        <dbReference type="ARBA" id="ARBA00022801"/>
    </source>
</evidence>
<proteinExistence type="predicted"/>
<dbReference type="InterPro" id="IPR019080">
    <property type="entry name" value="YqaJ_viral_recombinase"/>
</dbReference>
<sequence length="220" mass="25839">MEERYTIIDTKDHDAWLKARTFGIGGSDAAAVLGLTPYKTNTELYEEKTGQWTPEDISDKPYVKYGTMAEPLIRELFSLDYPEYKVEYHENRILRSNKYPFMQASLDGELTDQDGRRGILEIKTSNIRNGRMFDKWKERIPDNYYIQVLHYLLVTGYQFVVLRAHLRTDWGGAGRQTSVRHYFIERSEVTDDLDMLLEVEQRFWNCVESGRKPPLILPEI</sequence>
<evidence type="ECO:0000313" key="4">
    <source>
        <dbReference type="Proteomes" id="UP000593601"/>
    </source>
</evidence>
<dbReference type="Pfam" id="PF09588">
    <property type="entry name" value="YqaJ"/>
    <property type="match status" value="1"/>
</dbReference>
<evidence type="ECO:0000313" key="3">
    <source>
        <dbReference type="EMBL" id="QOV18938.1"/>
    </source>
</evidence>
<accession>A0A7M2RFL9</accession>
<dbReference type="InterPro" id="IPR011335">
    <property type="entry name" value="Restrct_endonuc-II-like"/>
</dbReference>
<protein>
    <submittedName>
        <fullName evidence="3">YqaJ viral recombinase family protein</fullName>
    </submittedName>
</protein>
<dbReference type="InterPro" id="IPR011604">
    <property type="entry name" value="PDDEXK-like_dom_sf"/>
</dbReference>
<dbReference type="Gene3D" id="3.90.320.10">
    <property type="match status" value="1"/>
</dbReference>
<feature type="domain" description="YqaJ viral recombinase" evidence="2">
    <location>
        <begin position="16"/>
        <end position="158"/>
    </location>
</feature>
<dbReference type="GO" id="GO:0016787">
    <property type="term" value="F:hydrolase activity"/>
    <property type="evidence" value="ECO:0007669"/>
    <property type="project" value="UniProtKB-KW"/>
</dbReference>
<dbReference type="KEGG" id="bliq:INP51_13235"/>
<dbReference type="EMBL" id="CP063304">
    <property type="protein sequence ID" value="QOV18938.1"/>
    <property type="molecule type" value="Genomic_DNA"/>
</dbReference>
<dbReference type="PANTHER" id="PTHR46609">
    <property type="entry name" value="EXONUCLEASE, PHAGE-TYPE/RECB, C-TERMINAL DOMAIN-CONTAINING PROTEIN"/>
    <property type="match status" value="1"/>
</dbReference>
<organism evidence="3 4">
    <name type="scientific">Blautia liquoris</name>
    <dbReference type="NCBI Taxonomy" id="2779518"/>
    <lineage>
        <taxon>Bacteria</taxon>
        <taxon>Bacillati</taxon>
        <taxon>Bacillota</taxon>
        <taxon>Clostridia</taxon>
        <taxon>Lachnospirales</taxon>
        <taxon>Lachnospiraceae</taxon>
        <taxon>Blautia</taxon>
    </lineage>
</organism>
<name>A0A7M2RFL9_9FIRM</name>
<dbReference type="NCBIfam" id="TIGR03033">
    <property type="entry name" value="phage_rel_nuc"/>
    <property type="match status" value="1"/>
</dbReference>
<evidence type="ECO:0000259" key="2">
    <source>
        <dbReference type="Pfam" id="PF09588"/>
    </source>
</evidence>
<dbReference type="RefSeq" id="WP_193735298.1">
    <property type="nucleotide sequence ID" value="NZ_CP063304.1"/>
</dbReference>
<dbReference type="SUPFAM" id="SSF52980">
    <property type="entry name" value="Restriction endonuclease-like"/>
    <property type="match status" value="1"/>
</dbReference>